<organism evidence="1 2">
    <name type="scientific">Rhodofomes roseus</name>
    <dbReference type="NCBI Taxonomy" id="34475"/>
    <lineage>
        <taxon>Eukaryota</taxon>
        <taxon>Fungi</taxon>
        <taxon>Dikarya</taxon>
        <taxon>Basidiomycota</taxon>
        <taxon>Agaricomycotina</taxon>
        <taxon>Agaricomycetes</taxon>
        <taxon>Polyporales</taxon>
        <taxon>Rhodofomes</taxon>
    </lineage>
</organism>
<accession>A0ABQ8K6G3</accession>
<evidence type="ECO:0008006" key="3">
    <source>
        <dbReference type="Google" id="ProtNLM"/>
    </source>
</evidence>
<dbReference type="EMBL" id="JADCUA010000023">
    <property type="protein sequence ID" value="KAH9832086.1"/>
    <property type="molecule type" value="Genomic_DNA"/>
</dbReference>
<reference evidence="1 2" key="1">
    <citation type="journal article" date="2021" name="Environ. Microbiol.">
        <title>Gene family expansions and transcriptome signatures uncover fungal adaptations to wood decay.</title>
        <authorList>
            <person name="Hage H."/>
            <person name="Miyauchi S."/>
            <person name="Viragh M."/>
            <person name="Drula E."/>
            <person name="Min B."/>
            <person name="Chaduli D."/>
            <person name="Navarro D."/>
            <person name="Favel A."/>
            <person name="Norest M."/>
            <person name="Lesage-Meessen L."/>
            <person name="Balint B."/>
            <person name="Merenyi Z."/>
            <person name="de Eugenio L."/>
            <person name="Morin E."/>
            <person name="Martinez A.T."/>
            <person name="Baldrian P."/>
            <person name="Stursova M."/>
            <person name="Martinez M.J."/>
            <person name="Novotny C."/>
            <person name="Magnuson J.K."/>
            <person name="Spatafora J.W."/>
            <person name="Maurice S."/>
            <person name="Pangilinan J."/>
            <person name="Andreopoulos W."/>
            <person name="LaButti K."/>
            <person name="Hundley H."/>
            <person name="Na H."/>
            <person name="Kuo A."/>
            <person name="Barry K."/>
            <person name="Lipzen A."/>
            <person name="Henrissat B."/>
            <person name="Riley R."/>
            <person name="Ahrendt S."/>
            <person name="Nagy L.G."/>
            <person name="Grigoriev I.V."/>
            <person name="Martin F."/>
            <person name="Rosso M.N."/>
        </authorList>
    </citation>
    <scope>NUCLEOTIDE SEQUENCE [LARGE SCALE GENOMIC DNA]</scope>
    <source>
        <strain evidence="1 2">CIRM-BRFM 1785</strain>
    </source>
</reference>
<keyword evidence="2" id="KW-1185">Reference proteome</keyword>
<protein>
    <recommendedName>
        <fullName evidence="3">Secreted protein</fullName>
    </recommendedName>
</protein>
<dbReference type="GeneID" id="71998228"/>
<gene>
    <name evidence="1" type="ORF">C8Q71DRAFT_280933</name>
</gene>
<dbReference type="Proteomes" id="UP000814176">
    <property type="component" value="Unassembled WGS sequence"/>
</dbReference>
<evidence type="ECO:0000313" key="2">
    <source>
        <dbReference type="Proteomes" id="UP000814176"/>
    </source>
</evidence>
<evidence type="ECO:0000313" key="1">
    <source>
        <dbReference type="EMBL" id="KAH9832086.1"/>
    </source>
</evidence>
<comment type="caution">
    <text evidence="1">The sequence shown here is derived from an EMBL/GenBank/DDBJ whole genome shotgun (WGS) entry which is preliminary data.</text>
</comment>
<dbReference type="RefSeq" id="XP_047775132.1">
    <property type="nucleotide sequence ID" value="XM_047917496.1"/>
</dbReference>
<proteinExistence type="predicted"/>
<sequence length="137" mass="15039">MFHRIYTSCIAIRRLGLGLFILLTRTHTRTAFSTAFLCTSGSCLCVLQQALGKPLHSMTGACAAQYPRRSSCTGYSRLRSEIQHQLCGMAILWLGSEPQGLVRVPLNCDYPRGLSQTMVTVSPARMCRLLTAGSRVA</sequence>
<name>A0ABQ8K6G3_9APHY</name>